<dbReference type="InterPro" id="IPR016181">
    <property type="entry name" value="Acyl_CoA_acyltransferase"/>
</dbReference>
<reference evidence="4 5" key="1">
    <citation type="submission" date="2020-08" db="EMBL/GenBank/DDBJ databases">
        <authorList>
            <person name="Ren C."/>
            <person name="Gu Y."/>
            <person name="Xu Y."/>
        </authorList>
    </citation>
    <scope>NUCLEOTIDE SEQUENCE [LARGE SCALE GENOMIC DNA]</scope>
    <source>
        <strain evidence="4 5">LBM18003</strain>
    </source>
</reference>
<evidence type="ECO:0000259" key="3">
    <source>
        <dbReference type="PROSITE" id="PS51186"/>
    </source>
</evidence>
<evidence type="ECO:0000256" key="1">
    <source>
        <dbReference type="ARBA" id="ARBA00022679"/>
    </source>
</evidence>
<dbReference type="PANTHER" id="PTHR43420:SF47">
    <property type="entry name" value="N-ACETYLTRANSFERASE DOMAIN-CONTAINING PROTEIN"/>
    <property type="match status" value="1"/>
</dbReference>
<proteinExistence type="predicted"/>
<dbReference type="EMBL" id="CP060696">
    <property type="protein sequence ID" value="QNO17192.1"/>
    <property type="molecule type" value="Genomic_DNA"/>
</dbReference>
<dbReference type="Gene3D" id="3.40.630.30">
    <property type="match status" value="1"/>
</dbReference>
<dbReference type="KEGG" id="caml:H6X83_09525"/>
<dbReference type="Pfam" id="PF00583">
    <property type="entry name" value="Acetyltransf_1"/>
    <property type="match status" value="1"/>
</dbReference>
<keyword evidence="2" id="KW-0012">Acyltransferase</keyword>
<sequence length="135" mass="15447">MIADSFLDALNPKKSAERFRQEQCQNMLVAEENGRIVGFAKYSPCRDKDLSAEFGEVDALYVLPEKQGGGFGRKLMSQAMEELRRQGFQKAMFWVVAANQHAIQLYEKNGYHLDGTQQEYDMKGNVLLSRYVRSL</sequence>
<gene>
    <name evidence="4" type="ORF">H6X83_09525</name>
</gene>
<feature type="domain" description="N-acetyltransferase" evidence="3">
    <location>
        <begin position="1"/>
        <end position="133"/>
    </location>
</feature>
<dbReference type="PANTHER" id="PTHR43420">
    <property type="entry name" value="ACETYLTRANSFERASE"/>
    <property type="match status" value="1"/>
</dbReference>
<evidence type="ECO:0000313" key="4">
    <source>
        <dbReference type="EMBL" id="QNO17192.1"/>
    </source>
</evidence>
<keyword evidence="1 4" id="KW-0808">Transferase</keyword>
<dbReference type="CDD" id="cd04301">
    <property type="entry name" value="NAT_SF"/>
    <property type="match status" value="1"/>
</dbReference>
<dbReference type="InterPro" id="IPR050680">
    <property type="entry name" value="YpeA/RimI_acetyltransf"/>
</dbReference>
<keyword evidence="5" id="KW-1185">Reference proteome</keyword>
<protein>
    <submittedName>
        <fullName evidence="4">GNAT family N-acetyltransferase</fullName>
    </submittedName>
</protein>
<accession>A0A7G9WET0</accession>
<evidence type="ECO:0000313" key="5">
    <source>
        <dbReference type="Proteomes" id="UP000516046"/>
    </source>
</evidence>
<organism evidence="4 5">
    <name type="scientific">Caproicibacterium amylolyticum</name>
    <dbReference type="NCBI Taxonomy" id="2766537"/>
    <lineage>
        <taxon>Bacteria</taxon>
        <taxon>Bacillati</taxon>
        <taxon>Bacillota</taxon>
        <taxon>Clostridia</taxon>
        <taxon>Eubacteriales</taxon>
        <taxon>Oscillospiraceae</taxon>
        <taxon>Caproicibacterium</taxon>
    </lineage>
</organism>
<name>A0A7G9WET0_9FIRM</name>
<dbReference type="SUPFAM" id="SSF55729">
    <property type="entry name" value="Acyl-CoA N-acyltransferases (Nat)"/>
    <property type="match status" value="1"/>
</dbReference>
<dbReference type="GO" id="GO:0016747">
    <property type="term" value="F:acyltransferase activity, transferring groups other than amino-acyl groups"/>
    <property type="evidence" value="ECO:0007669"/>
    <property type="project" value="InterPro"/>
</dbReference>
<dbReference type="PROSITE" id="PS51186">
    <property type="entry name" value="GNAT"/>
    <property type="match status" value="1"/>
</dbReference>
<dbReference type="AlphaFoldDB" id="A0A7G9WET0"/>
<dbReference type="InterPro" id="IPR000182">
    <property type="entry name" value="GNAT_dom"/>
</dbReference>
<dbReference type="Proteomes" id="UP000516046">
    <property type="component" value="Chromosome"/>
</dbReference>
<dbReference type="RefSeq" id="WP_212506261.1">
    <property type="nucleotide sequence ID" value="NZ_CP060696.1"/>
</dbReference>
<evidence type="ECO:0000256" key="2">
    <source>
        <dbReference type="ARBA" id="ARBA00023315"/>
    </source>
</evidence>